<keyword evidence="5" id="KW-1133">Transmembrane helix</keyword>
<keyword evidence="5" id="KW-0812">Transmembrane</keyword>
<dbReference type="GO" id="GO:0006487">
    <property type="term" value="P:protein N-linked glycosylation"/>
    <property type="evidence" value="ECO:0007669"/>
    <property type="project" value="TreeGrafter"/>
</dbReference>
<evidence type="ECO:0000256" key="2">
    <source>
        <dbReference type="ARBA" id="ARBA00022676"/>
    </source>
</evidence>
<feature type="region of interest" description="Disordered" evidence="4">
    <location>
        <begin position="461"/>
        <end position="555"/>
    </location>
</feature>
<dbReference type="eggNOG" id="KOG4748">
    <property type="taxonomic scope" value="Eukaryota"/>
</dbReference>
<dbReference type="PANTHER" id="PTHR31306">
    <property type="entry name" value="ALPHA-1,6-MANNOSYLTRANSFERASE MNN11-RELATED"/>
    <property type="match status" value="1"/>
</dbReference>
<dbReference type="GO" id="GO:0000009">
    <property type="term" value="F:alpha-1,6-mannosyltransferase activity"/>
    <property type="evidence" value="ECO:0007669"/>
    <property type="project" value="TreeGrafter"/>
</dbReference>
<dbReference type="AlphaFoldDB" id="A3LR87"/>
<dbReference type="EMBL" id="CP000497">
    <property type="protein sequence ID" value="ABN65697.2"/>
    <property type="molecule type" value="Genomic_DNA"/>
</dbReference>
<evidence type="ECO:0000256" key="4">
    <source>
        <dbReference type="SAM" id="MobiDB-lite"/>
    </source>
</evidence>
<dbReference type="OrthoDB" id="205108at2759"/>
<dbReference type="RefSeq" id="XP_001383726.2">
    <property type="nucleotide sequence ID" value="XM_001383689.1"/>
</dbReference>
<reference evidence="6 7" key="1">
    <citation type="journal article" date="2007" name="Nat. Biotechnol.">
        <title>Genome sequence of the lignocellulose-bioconverting and xylose-fermenting yeast Pichia stipitis.</title>
        <authorList>
            <person name="Jeffries T.W."/>
            <person name="Grigoriev I.V."/>
            <person name="Grimwood J."/>
            <person name="Laplaza J.M."/>
            <person name="Aerts A."/>
            <person name="Salamov A."/>
            <person name="Schmutz J."/>
            <person name="Lindquist E."/>
            <person name="Dehal P."/>
            <person name="Shapiro H."/>
            <person name="Jin Y.S."/>
            <person name="Passoth V."/>
            <person name="Richardson P.M."/>
        </authorList>
    </citation>
    <scope>NUCLEOTIDE SEQUENCE [LARGE SCALE GENOMIC DNA]</scope>
    <source>
        <strain evidence="7">ATCC 58785 / CBS 6054 / NBRC 10063 / NRRL Y-11545</strain>
    </source>
</reference>
<dbReference type="STRING" id="322104.A3LR87"/>
<dbReference type="Proteomes" id="UP000002258">
    <property type="component" value="Chromosome 3"/>
</dbReference>
<keyword evidence="3 6" id="KW-0808">Transferase</keyword>
<feature type="compositionally biased region" description="Basic and acidic residues" evidence="4">
    <location>
        <begin position="428"/>
        <end position="449"/>
    </location>
</feature>
<dbReference type="InParanoid" id="A3LR87"/>
<evidence type="ECO:0000256" key="5">
    <source>
        <dbReference type="SAM" id="Phobius"/>
    </source>
</evidence>
<evidence type="ECO:0000313" key="7">
    <source>
        <dbReference type="Proteomes" id="UP000002258"/>
    </source>
</evidence>
<comment type="similarity">
    <text evidence="1">Belongs to the glycosyltransferase 34 family.</text>
</comment>
<dbReference type="PANTHER" id="PTHR31306:SF10">
    <property type="entry name" value="ALPHA-1,6-MANNOSYLTRANSFERASE MNN11-RELATED"/>
    <property type="match status" value="1"/>
</dbReference>
<evidence type="ECO:0000256" key="1">
    <source>
        <dbReference type="ARBA" id="ARBA00005664"/>
    </source>
</evidence>
<accession>A3LR87</accession>
<feature type="region of interest" description="Disordered" evidence="4">
    <location>
        <begin position="427"/>
        <end position="449"/>
    </location>
</feature>
<dbReference type="FunCoup" id="A3LR87">
    <property type="interactions" value="105"/>
</dbReference>
<name>A3LR87_PICST</name>
<feature type="transmembrane region" description="Helical" evidence="5">
    <location>
        <begin position="36"/>
        <end position="61"/>
    </location>
</feature>
<keyword evidence="7" id="KW-1185">Reference proteome</keyword>
<dbReference type="OMA" id="VENACNQ"/>
<organism evidence="6 7">
    <name type="scientific">Scheffersomyces stipitis (strain ATCC 58785 / CBS 6054 / NBRC 10063 / NRRL Y-11545)</name>
    <name type="common">Yeast</name>
    <name type="synonym">Pichia stipitis</name>
    <dbReference type="NCBI Taxonomy" id="322104"/>
    <lineage>
        <taxon>Eukaryota</taxon>
        <taxon>Fungi</taxon>
        <taxon>Dikarya</taxon>
        <taxon>Ascomycota</taxon>
        <taxon>Saccharomycotina</taxon>
        <taxon>Pichiomycetes</taxon>
        <taxon>Debaryomycetaceae</taxon>
        <taxon>Scheffersomyces</taxon>
    </lineage>
</organism>
<dbReference type="GO" id="GO:0000136">
    <property type="term" value="C:mannan polymerase complex"/>
    <property type="evidence" value="ECO:0007669"/>
    <property type="project" value="TreeGrafter"/>
</dbReference>
<evidence type="ECO:0000256" key="3">
    <source>
        <dbReference type="ARBA" id="ARBA00022679"/>
    </source>
</evidence>
<evidence type="ECO:0000313" key="6">
    <source>
        <dbReference type="EMBL" id="ABN65697.2"/>
    </source>
</evidence>
<gene>
    <name evidence="6" type="primary">MNN11</name>
    <name evidence="6" type="ORF">PICST_71165</name>
</gene>
<dbReference type="InterPro" id="IPR029044">
    <property type="entry name" value="Nucleotide-diphossugar_trans"/>
</dbReference>
<keyword evidence="2 6" id="KW-0328">Glycosyltransferase</keyword>
<sequence>MLGATFKPSKYGKQPKAFLPLPATFGRIHTFHRRNLTVLTIIVVVIWLFFNPFSAVSGIFLSQEDHSYPPPHPLTTKQEIPSSSRYLYPNIEHAPLLKQMTVHQLIKESRVRDHNFPEVEKTVIRSLNMFDDPNPIIQKQKEDEENAVSDQAKAKNYFKNQDKIVYRPSSLKGYPEVVIVTAVDFEKYSVDDLTKIVQNRVNYAHQHNYGIYVRWYQEFLPILNSLSYLQIKERAKWVRLYATRAAMHAFPHAKWFWYLDQDGLIMDLTINIQEYILENDALNPIMQREIPIIPPDGTIKTYKNARADSIKLIITQSDSKIESNSFLVKNDHIGRAMLETWGDPLYLTYPNFGYGPDSALTHILQWHPFMLSKTTIIPARTIASAHSRAVNLDKIVDKFHYFPGDFVVQWSDCETLTSCSKILSQHFSKTDKPDVEAREKQAKAKAADEAKAREIALAKEKENAKAKGQAEAKEQPVAKQQPKKEQPKKEEPKKEEPKKEEPKKEEPKKEEPKKEEPKKEDLKKEEPKKEELKKGEPKKEDSKKEKPKANEQPKA</sequence>
<proteinExistence type="inferred from homology"/>
<dbReference type="Pfam" id="PF05637">
    <property type="entry name" value="Glyco_transf_34"/>
    <property type="match status" value="1"/>
</dbReference>
<dbReference type="Gene3D" id="3.90.550.10">
    <property type="entry name" value="Spore Coat Polysaccharide Biosynthesis Protein SpsA, Chain A"/>
    <property type="match status" value="1"/>
</dbReference>
<dbReference type="KEGG" id="pic:PICST_71165"/>
<dbReference type="GeneID" id="4837775"/>
<protein>
    <submittedName>
        <fullName evidence="6">Mannosyltransferase complex component</fullName>
    </submittedName>
</protein>
<dbReference type="HOGENOM" id="CLU_021434_1_0_1"/>
<dbReference type="InterPro" id="IPR008630">
    <property type="entry name" value="Glyco_trans_34"/>
</dbReference>
<keyword evidence="5" id="KW-0472">Membrane</keyword>